<accession>A0AAV9I0C9</accession>
<gene>
    <name evidence="2" type="ORF">QBC42DRAFT_167979</name>
</gene>
<evidence type="ECO:0000313" key="2">
    <source>
        <dbReference type="EMBL" id="KAK4465884.1"/>
    </source>
</evidence>
<dbReference type="InterPro" id="IPR025332">
    <property type="entry name" value="DUF4238"/>
</dbReference>
<sequence length="759" mass="86511">MSNQQAGQYQHFVPQFLLRNFSHPYKPDGEIPPPKKRKGGGGGGGGGGGKPKYQKGMYPGDPVIRHLDLTADPPAICEKPVKRILGQINMYDDSSKPDKQQREVEQMLSKLEDQASQIFRKIINAHEQKEPGIWITRPERDLIRKFLFILKYRGSGFYERFNHDSPGAYSADDRELMREYMSQHGFTRPLDVWLHAIKTIINLDMTERKKWHKELANQMYTGDALWFVGHCEFYYMAICTPSDPGDEFVLTDGCYNVFEGNNCFVRDSKTGEVGGGSHTPLHMFAPISPKLMIVLRANQLPNALEDADEVVKKFRQLQRGLVLGPLSVDDWGFSKLADLPIDKARNSYSRVVNGRLHLIDSSGEWKPGKQDRFCFNLFPIGTRHVNMINGFLLDNCATCTSVVFESTSAFKKTLEWFLAAPCEVIGKIITGLMADEREVALKKMIEVARSLGFEGKAVWRREAEPLMDDYEGYRLSHAERSRTFEAGKRDDDDFTVLPRRFKSKTQFPLLYSLLAGTPETLFKDLHQAERMWVLRVKIDAWSNGQVGEAIRQRNRELLIQAYMQLPPRRVLFFVMFSRLMILSQTLGIKPELVNEELMDGPEHAIVRAHEVVKRDMLSTLIYKTAMNDIKKRRRPDLDIWKGLGGHSSDEDLACALALADLFILSLPGAIRDCAGIPEIEQAAVEIEMDFRQRAGFARQLGLPPMFMELMMELSVRALVKEQFARLLGRKLQDSAVLAELEKAFFEVTYPIPPPGWRLI</sequence>
<dbReference type="Proteomes" id="UP001321749">
    <property type="component" value="Unassembled WGS sequence"/>
</dbReference>
<reference evidence="2" key="1">
    <citation type="journal article" date="2023" name="Mol. Phylogenet. Evol.">
        <title>Genome-scale phylogeny and comparative genomics of the fungal order Sordariales.</title>
        <authorList>
            <person name="Hensen N."/>
            <person name="Bonometti L."/>
            <person name="Westerberg I."/>
            <person name="Brannstrom I.O."/>
            <person name="Guillou S."/>
            <person name="Cros-Aarteil S."/>
            <person name="Calhoun S."/>
            <person name="Haridas S."/>
            <person name="Kuo A."/>
            <person name="Mondo S."/>
            <person name="Pangilinan J."/>
            <person name="Riley R."/>
            <person name="LaButti K."/>
            <person name="Andreopoulos B."/>
            <person name="Lipzen A."/>
            <person name="Chen C."/>
            <person name="Yan M."/>
            <person name="Daum C."/>
            <person name="Ng V."/>
            <person name="Clum A."/>
            <person name="Steindorff A."/>
            <person name="Ohm R.A."/>
            <person name="Martin F."/>
            <person name="Silar P."/>
            <person name="Natvig D.O."/>
            <person name="Lalanne C."/>
            <person name="Gautier V."/>
            <person name="Ament-Velasquez S.L."/>
            <person name="Kruys A."/>
            <person name="Hutchinson M.I."/>
            <person name="Powell A.J."/>
            <person name="Barry K."/>
            <person name="Miller A.N."/>
            <person name="Grigoriev I.V."/>
            <person name="Debuchy R."/>
            <person name="Gladieux P."/>
            <person name="Hiltunen Thoren M."/>
            <person name="Johannesson H."/>
        </authorList>
    </citation>
    <scope>NUCLEOTIDE SEQUENCE</scope>
    <source>
        <strain evidence="2">PSN324</strain>
    </source>
</reference>
<keyword evidence="3" id="KW-1185">Reference proteome</keyword>
<dbReference type="AlphaFoldDB" id="A0AAV9I0C9"/>
<protein>
    <recommendedName>
        <fullName evidence="4">DUF4238 domain-containing protein</fullName>
    </recommendedName>
</protein>
<name>A0AAV9I0C9_9PEZI</name>
<comment type="caution">
    <text evidence="2">The sequence shown here is derived from an EMBL/GenBank/DDBJ whole genome shotgun (WGS) entry which is preliminary data.</text>
</comment>
<evidence type="ECO:0000256" key="1">
    <source>
        <dbReference type="SAM" id="MobiDB-lite"/>
    </source>
</evidence>
<evidence type="ECO:0000313" key="3">
    <source>
        <dbReference type="Proteomes" id="UP001321749"/>
    </source>
</evidence>
<evidence type="ECO:0008006" key="4">
    <source>
        <dbReference type="Google" id="ProtNLM"/>
    </source>
</evidence>
<feature type="compositionally biased region" description="Gly residues" evidence="1">
    <location>
        <begin position="40"/>
        <end position="50"/>
    </location>
</feature>
<reference evidence="2" key="2">
    <citation type="submission" date="2023-06" db="EMBL/GenBank/DDBJ databases">
        <authorList>
            <consortium name="Lawrence Berkeley National Laboratory"/>
            <person name="Mondo S.J."/>
            <person name="Hensen N."/>
            <person name="Bonometti L."/>
            <person name="Westerberg I."/>
            <person name="Brannstrom I.O."/>
            <person name="Guillou S."/>
            <person name="Cros-Aarteil S."/>
            <person name="Calhoun S."/>
            <person name="Haridas S."/>
            <person name="Kuo A."/>
            <person name="Pangilinan J."/>
            <person name="Riley R."/>
            <person name="Labutti K."/>
            <person name="Andreopoulos B."/>
            <person name="Lipzen A."/>
            <person name="Chen C."/>
            <person name="Yanf M."/>
            <person name="Daum C."/>
            <person name="Ng V."/>
            <person name="Clum A."/>
            <person name="Steindorff A."/>
            <person name="Ohm R."/>
            <person name="Martin F."/>
            <person name="Silar P."/>
            <person name="Natvig D."/>
            <person name="Lalanne C."/>
            <person name="Gautier V."/>
            <person name="Ament-Velasquez S.L."/>
            <person name="Kruys A."/>
            <person name="Hutchinson M.I."/>
            <person name="Powell A.J."/>
            <person name="Barry K."/>
            <person name="Miller A.N."/>
            <person name="Grigoriev I.V."/>
            <person name="Debuchy R."/>
            <person name="Gladieux P."/>
            <person name="Thoren M.H."/>
            <person name="Johannesson H."/>
        </authorList>
    </citation>
    <scope>NUCLEOTIDE SEQUENCE</scope>
    <source>
        <strain evidence="2">PSN324</strain>
    </source>
</reference>
<dbReference type="EMBL" id="MU864936">
    <property type="protein sequence ID" value="KAK4465884.1"/>
    <property type="molecule type" value="Genomic_DNA"/>
</dbReference>
<dbReference type="Pfam" id="PF14022">
    <property type="entry name" value="DUF4238"/>
    <property type="match status" value="1"/>
</dbReference>
<organism evidence="2 3">
    <name type="scientific">Cladorrhinum samala</name>
    <dbReference type="NCBI Taxonomy" id="585594"/>
    <lineage>
        <taxon>Eukaryota</taxon>
        <taxon>Fungi</taxon>
        <taxon>Dikarya</taxon>
        <taxon>Ascomycota</taxon>
        <taxon>Pezizomycotina</taxon>
        <taxon>Sordariomycetes</taxon>
        <taxon>Sordariomycetidae</taxon>
        <taxon>Sordariales</taxon>
        <taxon>Podosporaceae</taxon>
        <taxon>Cladorrhinum</taxon>
    </lineage>
</organism>
<proteinExistence type="predicted"/>
<feature type="region of interest" description="Disordered" evidence="1">
    <location>
        <begin position="21"/>
        <end position="56"/>
    </location>
</feature>